<organism evidence="1 2">
    <name type="scientific">Protopolystoma xenopodis</name>
    <dbReference type="NCBI Taxonomy" id="117903"/>
    <lineage>
        <taxon>Eukaryota</taxon>
        <taxon>Metazoa</taxon>
        <taxon>Spiralia</taxon>
        <taxon>Lophotrochozoa</taxon>
        <taxon>Platyhelminthes</taxon>
        <taxon>Monogenea</taxon>
        <taxon>Polyopisthocotylea</taxon>
        <taxon>Polystomatidea</taxon>
        <taxon>Polystomatidae</taxon>
        <taxon>Protopolystoma</taxon>
    </lineage>
</organism>
<keyword evidence="2" id="KW-1185">Reference proteome</keyword>
<sequence length="151" mass="16702">MQHTLEDPPEANLNVVQLQNAKSQHVYHLEGGCRDPPQNKRTKQNEAQHLRATSQRLIQTKQPQSTQIFGIRGPSVVLRKSHASGQKVITEKGLQVDCGNGCSRITGRIRPSLTPGLGTRRVVRSRTNGKDSPGSIVVIGEHTMYYNGRTD</sequence>
<dbReference type="Proteomes" id="UP000784294">
    <property type="component" value="Unassembled WGS sequence"/>
</dbReference>
<proteinExistence type="predicted"/>
<evidence type="ECO:0000313" key="1">
    <source>
        <dbReference type="EMBL" id="VEL11091.1"/>
    </source>
</evidence>
<evidence type="ECO:0000313" key="2">
    <source>
        <dbReference type="Proteomes" id="UP000784294"/>
    </source>
</evidence>
<comment type="caution">
    <text evidence="1">The sequence shown here is derived from an EMBL/GenBank/DDBJ whole genome shotgun (WGS) entry which is preliminary data.</text>
</comment>
<name>A0A448WGC4_9PLAT</name>
<reference evidence="1" key="1">
    <citation type="submission" date="2018-11" db="EMBL/GenBank/DDBJ databases">
        <authorList>
            <consortium name="Pathogen Informatics"/>
        </authorList>
    </citation>
    <scope>NUCLEOTIDE SEQUENCE</scope>
</reference>
<protein>
    <submittedName>
        <fullName evidence="1">Uncharacterized protein</fullName>
    </submittedName>
</protein>
<gene>
    <name evidence="1" type="ORF">PXEA_LOCUS4531</name>
</gene>
<dbReference type="AlphaFoldDB" id="A0A448WGC4"/>
<accession>A0A448WGC4</accession>
<dbReference type="EMBL" id="CAAALY010010821">
    <property type="protein sequence ID" value="VEL11091.1"/>
    <property type="molecule type" value="Genomic_DNA"/>
</dbReference>